<evidence type="ECO:0000313" key="2">
    <source>
        <dbReference type="EMBL" id="GAU99848.1"/>
    </source>
</evidence>
<dbReference type="AlphaFoldDB" id="A0A1D1VMX1"/>
<dbReference type="EMBL" id="BDGG01000005">
    <property type="protein sequence ID" value="GAU99848.1"/>
    <property type="molecule type" value="Genomic_DNA"/>
</dbReference>
<sequence>MVLLETRKRDRNSGSSGLCTVAQIWQDPEPTFDQSHIWDNANSFATICEVVDWPLANPTTGDERTSRPQILLGPPEDSDRF</sequence>
<name>A0A1D1VMX1_RAMVA</name>
<dbReference type="Proteomes" id="UP000186922">
    <property type="component" value="Unassembled WGS sequence"/>
</dbReference>
<comment type="caution">
    <text evidence="2">The sequence shown here is derived from an EMBL/GenBank/DDBJ whole genome shotgun (WGS) entry which is preliminary data.</text>
</comment>
<reference evidence="2 3" key="1">
    <citation type="journal article" date="2016" name="Nat. Commun.">
        <title>Extremotolerant tardigrade genome and improved radiotolerance of human cultured cells by tardigrade-unique protein.</title>
        <authorList>
            <person name="Hashimoto T."/>
            <person name="Horikawa D.D."/>
            <person name="Saito Y."/>
            <person name="Kuwahara H."/>
            <person name="Kozuka-Hata H."/>
            <person name="Shin-I T."/>
            <person name="Minakuchi Y."/>
            <person name="Ohishi K."/>
            <person name="Motoyama A."/>
            <person name="Aizu T."/>
            <person name="Enomoto A."/>
            <person name="Kondo K."/>
            <person name="Tanaka S."/>
            <person name="Hara Y."/>
            <person name="Koshikawa S."/>
            <person name="Sagara H."/>
            <person name="Miura T."/>
            <person name="Yokobori S."/>
            <person name="Miyagawa K."/>
            <person name="Suzuki Y."/>
            <person name="Kubo T."/>
            <person name="Oyama M."/>
            <person name="Kohara Y."/>
            <person name="Fujiyama A."/>
            <person name="Arakawa K."/>
            <person name="Katayama T."/>
            <person name="Toyoda A."/>
            <person name="Kunieda T."/>
        </authorList>
    </citation>
    <scope>NUCLEOTIDE SEQUENCE [LARGE SCALE GENOMIC DNA]</scope>
    <source>
        <strain evidence="2 3">YOKOZUNA-1</strain>
    </source>
</reference>
<evidence type="ECO:0000313" key="3">
    <source>
        <dbReference type="Proteomes" id="UP000186922"/>
    </source>
</evidence>
<proteinExistence type="predicted"/>
<accession>A0A1D1VMX1</accession>
<evidence type="ECO:0000256" key="1">
    <source>
        <dbReference type="SAM" id="MobiDB-lite"/>
    </source>
</evidence>
<feature type="region of interest" description="Disordered" evidence="1">
    <location>
        <begin position="57"/>
        <end position="81"/>
    </location>
</feature>
<gene>
    <name evidence="2" type="primary">RvY_10788-1</name>
    <name evidence="2" type="synonym">RvY_10788.1</name>
    <name evidence="2" type="ORF">RvY_10788</name>
</gene>
<keyword evidence="3" id="KW-1185">Reference proteome</keyword>
<protein>
    <submittedName>
        <fullName evidence="2">Uncharacterized protein</fullName>
    </submittedName>
</protein>
<organism evidence="2 3">
    <name type="scientific">Ramazzottius varieornatus</name>
    <name type="common">Water bear</name>
    <name type="synonym">Tardigrade</name>
    <dbReference type="NCBI Taxonomy" id="947166"/>
    <lineage>
        <taxon>Eukaryota</taxon>
        <taxon>Metazoa</taxon>
        <taxon>Ecdysozoa</taxon>
        <taxon>Tardigrada</taxon>
        <taxon>Eutardigrada</taxon>
        <taxon>Parachela</taxon>
        <taxon>Hypsibioidea</taxon>
        <taxon>Ramazzottiidae</taxon>
        <taxon>Ramazzottius</taxon>
    </lineage>
</organism>